<gene>
    <name evidence="1" type="ORF">METZ01_LOCUS381328</name>
</gene>
<protein>
    <submittedName>
        <fullName evidence="1">Uncharacterized protein</fullName>
    </submittedName>
</protein>
<proteinExistence type="predicted"/>
<feature type="non-terminal residue" evidence="1">
    <location>
        <position position="1"/>
    </location>
</feature>
<sequence>VSGTMYNKDFIDRNSNDVILKRYIKTSEYPSYNNSTDEDSTYRLPKGPKGFYIMDGAKFDKILKNYLDKDHSLRKNTLKELKKKYPILYQQKKTQRLVIPPLEKRFIWDLGLYNQLIKEMCEKSKFCD</sequence>
<organism evidence="1">
    <name type="scientific">marine metagenome</name>
    <dbReference type="NCBI Taxonomy" id="408172"/>
    <lineage>
        <taxon>unclassified sequences</taxon>
        <taxon>metagenomes</taxon>
        <taxon>ecological metagenomes</taxon>
    </lineage>
</organism>
<dbReference type="EMBL" id="UINC01140996">
    <property type="protein sequence ID" value="SVD28474.1"/>
    <property type="molecule type" value="Genomic_DNA"/>
</dbReference>
<dbReference type="AlphaFoldDB" id="A0A382U2D7"/>
<accession>A0A382U2D7</accession>
<feature type="non-terminal residue" evidence="1">
    <location>
        <position position="128"/>
    </location>
</feature>
<evidence type="ECO:0000313" key="1">
    <source>
        <dbReference type="EMBL" id="SVD28474.1"/>
    </source>
</evidence>
<name>A0A382U2D7_9ZZZZ</name>
<reference evidence="1" key="1">
    <citation type="submission" date="2018-05" db="EMBL/GenBank/DDBJ databases">
        <authorList>
            <person name="Lanie J.A."/>
            <person name="Ng W.-L."/>
            <person name="Kazmierczak K.M."/>
            <person name="Andrzejewski T.M."/>
            <person name="Davidsen T.M."/>
            <person name="Wayne K.J."/>
            <person name="Tettelin H."/>
            <person name="Glass J.I."/>
            <person name="Rusch D."/>
            <person name="Podicherti R."/>
            <person name="Tsui H.-C.T."/>
            <person name="Winkler M.E."/>
        </authorList>
    </citation>
    <scope>NUCLEOTIDE SEQUENCE</scope>
</reference>